<evidence type="ECO:0000259" key="6">
    <source>
        <dbReference type="PROSITE" id="PS50839"/>
    </source>
</evidence>
<dbReference type="RefSeq" id="WP_244505079.1">
    <property type="nucleotide sequence ID" value="NZ_FNCS01000010.1"/>
</dbReference>
<dbReference type="InterPro" id="IPR042240">
    <property type="entry name" value="CHASE_sf"/>
</dbReference>
<keyword evidence="10" id="KW-1185">Reference proteome</keyword>
<evidence type="ECO:0000313" key="10">
    <source>
        <dbReference type="Proteomes" id="UP000199495"/>
    </source>
</evidence>
<evidence type="ECO:0000256" key="5">
    <source>
        <dbReference type="SAM" id="Phobius"/>
    </source>
</evidence>
<dbReference type="SUPFAM" id="SSF55785">
    <property type="entry name" value="PYP-like sensor domain (PAS domain)"/>
    <property type="match status" value="1"/>
</dbReference>
<keyword evidence="2 5" id="KW-0812">Transmembrane</keyword>
<dbReference type="GO" id="GO:0016020">
    <property type="term" value="C:membrane"/>
    <property type="evidence" value="ECO:0007669"/>
    <property type="project" value="UniProtKB-SubCell"/>
</dbReference>
<dbReference type="SMART" id="SM01079">
    <property type="entry name" value="CHASE"/>
    <property type="match status" value="1"/>
</dbReference>
<dbReference type="Pfam" id="PF00563">
    <property type="entry name" value="EAL"/>
    <property type="match status" value="1"/>
</dbReference>
<dbReference type="PANTHER" id="PTHR44757">
    <property type="entry name" value="DIGUANYLATE CYCLASE DGCP"/>
    <property type="match status" value="1"/>
</dbReference>
<dbReference type="GO" id="GO:0003824">
    <property type="term" value="F:catalytic activity"/>
    <property type="evidence" value="ECO:0007669"/>
    <property type="project" value="UniProtKB-ARBA"/>
</dbReference>
<feature type="domain" description="CHASE" evidence="6">
    <location>
        <begin position="115"/>
        <end position="256"/>
    </location>
</feature>
<dbReference type="PROSITE" id="PS50887">
    <property type="entry name" value="GGDEF"/>
    <property type="match status" value="1"/>
</dbReference>
<dbReference type="PROSITE" id="PS50839">
    <property type="entry name" value="CHASE"/>
    <property type="match status" value="1"/>
</dbReference>
<dbReference type="EMBL" id="FNCS01000010">
    <property type="protein sequence ID" value="SDG86123.1"/>
    <property type="molecule type" value="Genomic_DNA"/>
</dbReference>
<evidence type="ECO:0000256" key="3">
    <source>
        <dbReference type="ARBA" id="ARBA00022989"/>
    </source>
</evidence>
<feature type="transmembrane region" description="Helical" evidence="5">
    <location>
        <begin position="272"/>
        <end position="292"/>
    </location>
</feature>
<dbReference type="InterPro" id="IPR052155">
    <property type="entry name" value="Biofilm_reg_signaling"/>
</dbReference>
<dbReference type="InterPro" id="IPR001633">
    <property type="entry name" value="EAL_dom"/>
</dbReference>
<evidence type="ECO:0000313" key="9">
    <source>
        <dbReference type="EMBL" id="SDG86123.1"/>
    </source>
</evidence>
<gene>
    <name evidence="9" type="ORF">SAMN04487974_11049</name>
</gene>
<dbReference type="CDD" id="cd01949">
    <property type="entry name" value="GGDEF"/>
    <property type="match status" value="1"/>
</dbReference>
<protein>
    <submittedName>
        <fullName evidence="9">Diguanylate cyclase (GGDEF) domain-containing protein</fullName>
    </submittedName>
</protein>
<sequence length="892" mass="98518">MAHTGPVKLKRLTRTILRVSNIPAAIALIVVGIAVVFADYQNREIHQQSQRAEIIDKVALVRAQLEGKVNSNLQLVHGLISTIANEPEMTQERYSALVSYLFTQDNQLINVAAAPDLVVELVYPIEGNQAAIGLDYRNNAEQRDAAIRARDTREIVLAGPVLLVQGGRGFIGRFPVYYTDATGAEQFWGIVSAVIDADRLYAESGIGEASRGLAIAISGRDGQGHDGTAFYGSPAILDADPIEADVLLPSGTWTISAIPSGGWVSTPPNATLLRIGLGLAAALVIVPIVLLGRLNEERRRRIIEQRRRETELARLSRRLELALATSQVGVWEMNIITGVLSWDDRMNEIYAQPTDGQPRDYSHWRDRLHPDDFERAEREFNDSIRSGQRYQSNFRIILPEGIIRHVRAIGAVYQEAGTSPRIVGVTWDATPDAQLSEALLRAKTQAEAKNFELESAKARIEHNAMHDPLTGLPNRRYLDDILEKHTATHTRSDGFAAILHIDLDRFKQINDTLGHAAGDAMLIHASEILKMSVRQTDFVARIGGDEFVILCIGQKSDEELRALAERIIAAMRKPVSYHGHECRFGVSIGIAGGNVQQTPARQLLINADIALYRAKRQGRSRAEFFSEELQCEIITAKRVADDILAGLDNNEFIAHYQPQIDARTFDIVGVEALARWQHPVRGLLAPDAFMAIADDLNVVATIDRIILEQALEQMRVWAAHGLAVPRVSVNVSARRLNDDSLIDTLKTLDIEPGTVSFELIESIFLDERDTMVSWNIDQLKELGIDIEIDDFGTGYASIVSLLQLRPTRLKIDRQLVAPMTSSSAQKALVASIIEIGTSLGIEAIAEGVETWEHAALLAELGCSSLQGYVIARPMSAEDLTGFIRSQRWRQAG</sequence>
<evidence type="ECO:0000256" key="4">
    <source>
        <dbReference type="ARBA" id="ARBA00023136"/>
    </source>
</evidence>
<keyword evidence="3 5" id="KW-1133">Transmembrane helix</keyword>
<dbReference type="Gene3D" id="3.30.450.350">
    <property type="entry name" value="CHASE domain"/>
    <property type="match status" value="1"/>
</dbReference>
<dbReference type="InterPro" id="IPR043128">
    <property type="entry name" value="Rev_trsase/Diguanyl_cyclase"/>
</dbReference>
<dbReference type="InterPro" id="IPR006189">
    <property type="entry name" value="CHASE_dom"/>
</dbReference>
<dbReference type="Pfam" id="PF00990">
    <property type="entry name" value="GGDEF"/>
    <property type="match status" value="1"/>
</dbReference>
<dbReference type="Pfam" id="PF03924">
    <property type="entry name" value="CHASE"/>
    <property type="match status" value="1"/>
</dbReference>
<dbReference type="Proteomes" id="UP000199495">
    <property type="component" value="Unassembled WGS sequence"/>
</dbReference>
<name>A0A1G7XQ05_9HYPH</name>
<dbReference type="Gene3D" id="3.20.20.450">
    <property type="entry name" value="EAL domain"/>
    <property type="match status" value="1"/>
</dbReference>
<dbReference type="SUPFAM" id="SSF141868">
    <property type="entry name" value="EAL domain-like"/>
    <property type="match status" value="1"/>
</dbReference>
<keyword evidence="4 5" id="KW-0472">Membrane</keyword>
<feature type="domain" description="EAL" evidence="7">
    <location>
        <begin position="636"/>
        <end position="887"/>
    </location>
</feature>
<dbReference type="InterPro" id="IPR035919">
    <property type="entry name" value="EAL_sf"/>
</dbReference>
<evidence type="ECO:0000256" key="2">
    <source>
        <dbReference type="ARBA" id="ARBA00022692"/>
    </source>
</evidence>
<evidence type="ECO:0000259" key="7">
    <source>
        <dbReference type="PROSITE" id="PS50883"/>
    </source>
</evidence>
<dbReference type="InterPro" id="IPR029787">
    <property type="entry name" value="Nucleotide_cyclase"/>
</dbReference>
<dbReference type="SUPFAM" id="SSF55073">
    <property type="entry name" value="Nucleotide cyclase"/>
    <property type="match status" value="1"/>
</dbReference>
<dbReference type="Gene3D" id="3.30.70.270">
    <property type="match status" value="1"/>
</dbReference>
<dbReference type="InterPro" id="IPR000160">
    <property type="entry name" value="GGDEF_dom"/>
</dbReference>
<dbReference type="CDD" id="cd01948">
    <property type="entry name" value="EAL"/>
    <property type="match status" value="1"/>
</dbReference>
<dbReference type="STRING" id="440168.SAMN04487974_11049"/>
<dbReference type="AlphaFoldDB" id="A0A1G7XQ05"/>
<dbReference type="SMART" id="SM00052">
    <property type="entry name" value="EAL"/>
    <property type="match status" value="1"/>
</dbReference>
<evidence type="ECO:0000256" key="1">
    <source>
        <dbReference type="ARBA" id="ARBA00004370"/>
    </source>
</evidence>
<dbReference type="FunFam" id="3.30.70.270:FF:000001">
    <property type="entry name" value="Diguanylate cyclase domain protein"/>
    <property type="match status" value="1"/>
</dbReference>
<dbReference type="NCBIfam" id="TIGR00254">
    <property type="entry name" value="GGDEF"/>
    <property type="match status" value="1"/>
</dbReference>
<comment type="subcellular location">
    <subcellularLocation>
        <location evidence="1">Membrane</location>
    </subcellularLocation>
</comment>
<dbReference type="InterPro" id="IPR013655">
    <property type="entry name" value="PAS_fold_3"/>
</dbReference>
<accession>A0A1G7XQ05</accession>
<dbReference type="SMART" id="SM00267">
    <property type="entry name" value="GGDEF"/>
    <property type="match status" value="1"/>
</dbReference>
<organism evidence="9 10">
    <name type="scientific">Pelagibacterium luteolum</name>
    <dbReference type="NCBI Taxonomy" id="440168"/>
    <lineage>
        <taxon>Bacteria</taxon>
        <taxon>Pseudomonadati</taxon>
        <taxon>Pseudomonadota</taxon>
        <taxon>Alphaproteobacteria</taxon>
        <taxon>Hyphomicrobiales</taxon>
        <taxon>Devosiaceae</taxon>
        <taxon>Pelagibacterium</taxon>
    </lineage>
</organism>
<reference evidence="9 10" key="1">
    <citation type="submission" date="2016-10" db="EMBL/GenBank/DDBJ databases">
        <authorList>
            <person name="de Groot N.N."/>
        </authorList>
    </citation>
    <scope>NUCLEOTIDE SEQUENCE [LARGE SCALE GENOMIC DNA]</scope>
    <source>
        <strain evidence="9 10">CGMCC 1.10267</strain>
    </source>
</reference>
<dbReference type="InterPro" id="IPR035965">
    <property type="entry name" value="PAS-like_dom_sf"/>
</dbReference>
<feature type="domain" description="GGDEF" evidence="8">
    <location>
        <begin position="494"/>
        <end position="627"/>
    </location>
</feature>
<dbReference type="Gene3D" id="3.30.450.20">
    <property type="entry name" value="PAS domain"/>
    <property type="match status" value="1"/>
</dbReference>
<dbReference type="Pfam" id="PF08447">
    <property type="entry name" value="PAS_3"/>
    <property type="match status" value="1"/>
</dbReference>
<dbReference type="PANTHER" id="PTHR44757:SF2">
    <property type="entry name" value="BIOFILM ARCHITECTURE MAINTENANCE PROTEIN MBAA"/>
    <property type="match status" value="1"/>
</dbReference>
<proteinExistence type="predicted"/>
<evidence type="ECO:0000259" key="8">
    <source>
        <dbReference type="PROSITE" id="PS50887"/>
    </source>
</evidence>
<dbReference type="GO" id="GO:0007165">
    <property type="term" value="P:signal transduction"/>
    <property type="evidence" value="ECO:0007669"/>
    <property type="project" value="UniProtKB-ARBA"/>
</dbReference>
<dbReference type="PROSITE" id="PS50883">
    <property type="entry name" value="EAL"/>
    <property type="match status" value="1"/>
</dbReference>
<feature type="transmembrane region" description="Helical" evidence="5">
    <location>
        <begin position="21"/>
        <end position="40"/>
    </location>
</feature>